<evidence type="ECO:0000259" key="7">
    <source>
        <dbReference type="Pfam" id="PF07522"/>
    </source>
</evidence>
<dbReference type="Pfam" id="PF07522">
    <property type="entry name" value="DRMBL"/>
    <property type="match status" value="1"/>
</dbReference>
<evidence type="ECO:0000256" key="6">
    <source>
        <dbReference type="SAM" id="MobiDB-lite"/>
    </source>
</evidence>
<proteinExistence type="inferred from homology"/>
<dbReference type="InterPro" id="IPR011084">
    <property type="entry name" value="DRMBL"/>
</dbReference>
<keyword evidence="3" id="KW-0227">DNA damage</keyword>
<dbReference type="Proteomes" id="UP001161757">
    <property type="component" value="Unassembled WGS sequence"/>
</dbReference>
<dbReference type="GO" id="GO:0005634">
    <property type="term" value="C:nucleus"/>
    <property type="evidence" value="ECO:0007669"/>
    <property type="project" value="UniProtKB-SubCell"/>
</dbReference>
<dbReference type="AlphaFoldDB" id="A0AAN6EZ46"/>
<evidence type="ECO:0000256" key="3">
    <source>
        <dbReference type="ARBA" id="ARBA00022763"/>
    </source>
</evidence>
<evidence type="ECO:0000256" key="4">
    <source>
        <dbReference type="ARBA" id="ARBA00023204"/>
    </source>
</evidence>
<evidence type="ECO:0000256" key="1">
    <source>
        <dbReference type="ARBA" id="ARBA00004123"/>
    </source>
</evidence>
<dbReference type="EMBL" id="JAJGCB010000002">
    <property type="protein sequence ID" value="KAJ8994385.1"/>
    <property type="molecule type" value="Genomic_DNA"/>
</dbReference>
<dbReference type="SUPFAM" id="SSF56281">
    <property type="entry name" value="Metallo-hydrolase/oxidoreductase"/>
    <property type="match status" value="1"/>
</dbReference>
<feature type="compositionally biased region" description="Pro residues" evidence="6">
    <location>
        <begin position="162"/>
        <end position="171"/>
    </location>
</feature>
<feature type="region of interest" description="Disordered" evidence="6">
    <location>
        <begin position="1"/>
        <end position="80"/>
    </location>
</feature>
<feature type="region of interest" description="Disordered" evidence="6">
    <location>
        <begin position="111"/>
        <end position="278"/>
    </location>
</feature>
<organism evidence="8 9">
    <name type="scientific">Exophiala dermatitidis</name>
    <name type="common">Black yeast-like fungus</name>
    <name type="synonym">Wangiella dermatitidis</name>
    <dbReference type="NCBI Taxonomy" id="5970"/>
    <lineage>
        <taxon>Eukaryota</taxon>
        <taxon>Fungi</taxon>
        <taxon>Dikarya</taxon>
        <taxon>Ascomycota</taxon>
        <taxon>Pezizomycotina</taxon>
        <taxon>Eurotiomycetes</taxon>
        <taxon>Chaetothyriomycetidae</taxon>
        <taxon>Chaetothyriales</taxon>
        <taxon>Herpotrichiellaceae</taxon>
        <taxon>Exophiala</taxon>
    </lineage>
</organism>
<dbReference type="FunFam" id="3.60.15.10:FF:000038">
    <property type="entry name" value="DNA cross-link repair protein pso2/snm1"/>
    <property type="match status" value="1"/>
</dbReference>
<dbReference type="InterPro" id="IPR036866">
    <property type="entry name" value="RibonucZ/Hydroxyglut_hydro"/>
</dbReference>
<keyword evidence="4" id="KW-0234">DNA repair</keyword>
<evidence type="ECO:0000256" key="2">
    <source>
        <dbReference type="ARBA" id="ARBA00010304"/>
    </source>
</evidence>
<dbReference type="PANTHER" id="PTHR23240">
    <property type="entry name" value="DNA CROSS-LINK REPAIR PROTEIN PSO2/SNM1-RELATED"/>
    <property type="match status" value="1"/>
</dbReference>
<evidence type="ECO:0000313" key="9">
    <source>
        <dbReference type="Proteomes" id="UP001161757"/>
    </source>
</evidence>
<feature type="region of interest" description="Disordered" evidence="6">
    <location>
        <begin position="692"/>
        <end position="738"/>
    </location>
</feature>
<feature type="compositionally biased region" description="Basic and acidic residues" evidence="6">
    <location>
        <begin position="704"/>
        <end position="722"/>
    </location>
</feature>
<feature type="compositionally biased region" description="Basic and acidic residues" evidence="6">
    <location>
        <begin position="260"/>
        <end position="271"/>
    </location>
</feature>
<comment type="subcellular location">
    <subcellularLocation>
        <location evidence="1">Nucleus</location>
    </subcellularLocation>
</comment>
<evidence type="ECO:0000256" key="5">
    <source>
        <dbReference type="ARBA" id="ARBA00023242"/>
    </source>
</evidence>
<dbReference type="PANTHER" id="PTHR23240:SF6">
    <property type="entry name" value="DNA CROSS-LINK REPAIR 1A PROTEIN"/>
    <property type="match status" value="1"/>
</dbReference>
<dbReference type="GO" id="GO:0035312">
    <property type="term" value="F:5'-3' DNA exonuclease activity"/>
    <property type="evidence" value="ECO:0007669"/>
    <property type="project" value="TreeGrafter"/>
</dbReference>
<dbReference type="GO" id="GO:0006303">
    <property type="term" value="P:double-strand break repair via nonhomologous end joining"/>
    <property type="evidence" value="ECO:0007669"/>
    <property type="project" value="TreeGrafter"/>
</dbReference>
<dbReference type="Gene3D" id="3.60.15.10">
    <property type="entry name" value="Ribonuclease Z/Hydroxyacylglutathione hydrolase-like"/>
    <property type="match status" value="1"/>
</dbReference>
<name>A0AAN6EZ46_EXODE</name>
<accession>A0AAN6EZ46</accession>
<keyword evidence="5" id="KW-0539">Nucleus</keyword>
<reference evidence="8" key="1">
    <citation type="submission" date="2023-01" db="EMBL/GenBank/DDBJ databases">
        <title>Exophiala dermititidis isolated from Cystic Fibrosis Patient.</title>
        <authorList>
            <person name="Kurbessoian T."/>
            <person name="Crocker A."/>
            <person name="Murante D."/>
            <person name="Hogan D.A."/>
            <person name="Stajich J.E."/>
        </authorList>
    </citation>
    <scope>NUCLEOTIDE SEQUENCE</scope>
    <source>
        <strain evidence="8">Ex8</strain>
    </source>
</reference>
<sequence>MFRNPRENAGVGPANASLPSTGRPPTPPPTGSNTHSAQRSPYFPINSSLPKKTTPMAKTQSPHGRQVGSKPSGAKTAGLRQNTILNFFNKFEDKNGAEKNAKALAPLFFRDGRRSPELPNQPEKTPIVSHDAEETRFSEQEGPVKRRRTVDDNADLIVRTPSPEPRTPPTEPTERKDSTDQVTLETKPQKRRGGFLEDSSDEEDDTWSAVLNKSVDRTDDAGEVLNNDASASADIDLETGSGTARCHLKPTDLAKGGNIGHDRHERTEQNRHAVPGLNHEGTSLGAAEEFGDNDDFEDDEFFEGGEEYMERRWMEEQRELEMGLDEDSKSESGGESITTPRSYYEDPALIEAEEGVGLSLCPICNGSLKGLSESQASSHVNACLDGNAEPLPKEPALSKPISKPIANGIASPSQSNFLEIYNGPTPKRFQRAAIARPAQSNPFMTGDGGATGASAFARLMSGHAEDAAWAEAAANEVQSRGKPAYQRTCPFYKIMPGMFICVDAFRYGKVEGQNAYFLSHFHSDHYIGLTSSWCHGPIYASKVTCNLMVQQLKVDPKWVVPLEFEKKVEVPNTKGVYVTMIPANHCPGSSLYLFEKVVGKNKDGSPRLTRILHCGDFRACPAHVTHPLLRPDVVDSITGQTKQQIIDTCYLDTTYLTPKYSFPSQHDVIDACAQMCVSLSKEIVDTSDGWEKTKAERAGSTMKKFLEQGEKENKNSPIKEEGEDREEVNNNNNNNKPQKKRGRLLVVIGTYSIGKERICLGIARALDSKIYAPPSKMRICACLEDEELNARLTRDPLEAQVHMQTLMEIRAETLHEYMSSFKGHFARVVGFRPTGWSYRPPTSRFTENPAVSTVLHSDGWKTRYSMRDLAPQRGSTRESNCFGVPYSEHSSFRELTMFCCALRINRIVPTVNVGSARSREKMKAWIEKWDAEKRKNGLFKVEVGAEGWGSGDGQLRYGV</sequence>
<comment type="similarity">
    <text evidence="2">Belongs to the DNA repair metallo-beta-lactamase (DRMBL) family.</text>
</comment>
<protein>
    <submittedName>
        <fullName evidence="8">DNA cross-link repair protein PSO2/SNM1</fullName>
    </submittedName>
</protein>
<evidence type="ECO:0000313" key="8">
    <source>
        <dbReference type="EMBL" id="KAJ8994385.1"/>
    </source>
</evidence>
<dbReference type="CDD" id="cd16273">
    <property type="entry name" value="SNM1A-1C-like_MBL-fold"/>
    <property type="match status" value="1"/>
</dbReference>
<feature type="domain" description="DNA repair metallo-beta-lactamase" evidence="7">
    <location>
        <begin position="787"/>
        <end position="914"/>
    </location>
</feature>
<gene>
    <name evidence="8" type="primary">pso2</name>
    <name evidence="8" type="ORF">HRR80_001104</name>
</gene>
<dbReference type="FunFam" id="3.40.50.12650:FF:000007">
    <property type="entry name" value="DNA cross-link repair 1A protein, variant"/>
    <property type="match status" value="1"/>
</dbReference>
<dbReference type="Gene3D" id="3.40.50.12650">
    <property type="match status" value="1"/>
</dbReference>
<comment type="caution">
    <text evidence="8">The sequence shown here is derived from an EMBL/GenBank/DDBJ whole genome shotgun (WGS) entry which is preliminary data.</text>
</comment>
<dbReference type="GO" id="GO:0036297">
    <property type="term" value="P:interstrand cross-link repair"/>
    <property type="evidence" value="ECO:0007669"/>
    <property type="project" value="TreeGrafter"/>
</dbReference>
<dbReference type="GO" id="GO:0003684">
    <property type="term" value="F:damaged DNA binding"/>
    <property type="evidence" value="ECO:0007669"/>
    <property type="project" value="TreeGrafter"/>
</dbReference>
<feature type="compositionally biased region" description="Polar residues" evidence="6">
    <location>
        <begin position="33"/>
        <end position="63"/>
    </location>
</feature>
<feature type="compositionally biased region" description="Basic and acidic residues" evidence="6">
    <location>
        <begin position="130"/>
        <end position="144"/>
    </location>
</feature>